<dbReference type="PRINTS" id="PR00111">
    <property type="entry name" value="ABHYDROLASE"/>
</dbReference>
<accession>A0A1E5FYV6</accession>
<dbReference type="InterPro" id="IPR029058">
    <property type="entry name" value="AB_hydrolase_fold"/>
</dbReference>
<evidence type="ECO:0000313" key="4">
    <source>
        <dbReference type="Proteomes" id="UP000094296"/>
    </source>
</evidence>
<keyword evidence="1" id="KW-0378">Hydrolase</keyword>
<keyword evidence="4" id="KW-1185">Reference proteome</keyword>
<gene>
    <name evidence="3" type="ORF">BHF68_11280</name>
</gene>
<dbReference type="Pfam" id="PF00561">
    <property type="entry name" value="Abhydrolase_1"/>
    <property type="match status" value="1"/>
</dbReference>
<comment type="caution">
    <text evidence="3">The sequence shown here is derived from an EMBL/GenBank/DDBJ whole genome shotgun (WGS) entry which is preliminary data.</text>
</comment>
<sequence>MPKILVNDLNVYYEIHGEGRPLVFIHGAWMTQKMWDKQVEHFSKNFQVITYDVRGHGQTGGSSFKSYSIELFAEDLNELLKALKVQAPIVCGLSMGGMIAQAYASRFPENISALILSDTAVSTELTLNDKLLKYILAPKWMFLLTVRLLGMKKYTDFAIWYSRVSRSKEWIGEDEQITEYIKNEMLKYDVTEFNKIFAVLYDFKIQPIDRIKSPTLIINGEYESKSVFKHAEKMEKMIDKAQSVVIKGAGHVPNLEKAAEFNQVIEDLIVKEN</sequence>
<dbReference type="InterPro" id="IPR000639">
    <property type="entry name" value="Epox_hydrolase-like"/>
</dbReference>
<dbReference type="PRINTS" id="PR00412">
    <property type="entry name" value="EPOXHYDRLASE"/>
</dbReference>
<dbReference type="Proteomes" id="UP000094296">
    <property type="component" value="Unassembled WGS sequence"/>
</dbReference>
<reference evidence="3 4" key="1">
    <citation type="submission" date="2016-09" db="EMBL/GenBank/DDBJ databases">
        <title>Draft genome sequence for the type strain of Desulfuribacillus alkaliarsenatis AHT28, an obligately anaerobic, sulfidogenic bacterium isolated from Russian soda lake sediments.</title>
        <authorList>
            <person name="Abin C.A."/>
            <person name="Hollibaugh J.T."/>
        </authorList>
    </citation>
    <scope>NUCLEOTIDE SEQUENCE [LARGE SCALE GENOMIC DNA]</scope>
    <source>
        <strain evidence="3 4">AHT28</strain>
    </source>
</reference>
<organism evidence="3 4">
    <name type="scientific">Desulfuribacillus alkaliarsenatis</name>
    <dbReference type="NCBI Taxonomy" id="766136"/>
    <lineage>
        <taxon>Bacteria</taxon>
        <taxon>Bacillati</taxon>
        <taxon>Bacillota</taxon>
        <taxon>Desulfuribacillia</taxon>
        <taxon>Desulfuribacillales</taxon>
        <taxon>Desulfuribacillaceae</taxon>
        <taxon>Desulfuribacillus</taxon>
    </lineage>
</organism>
<dbReference type="GO" id="GO:0016787">
    <property type="term" value="F:hydrolase activity"/>
    <property type="evidence" value="ECO:0007669"/>
    <property type="project" value="UniProtKB-KW"/>
</dbReference>
<dbReference type="Gene3D" id="3.40.50.1820">
    <property type="entry name" value="alpha/beta hydrolase"/>
    <property type="match status" value="1"/>
</dbReference>
<dbReference type="GO" id="GO:0016020">
    <property type="term" value="C:membrane"/>
    <property type="evidence" value="ECO:0007669"/>
    <property type="project" value="TreeGrafter"/>
</dbReference>
<dbReference type="SUPFAM" id="SSF53474">
    <property type="entry name" value="alpha/beta-Hydrolases"/>
    <property type="match status" value="1"/>
</dbReference>
<dbReference type="OrthoDB" id="9805423at2"/>
<dbReference type="InterPro" id="IPR050266">
    <property type="entry name" value="AB_hydrolase_sf"/>
</dbReference>
<protein>
    <recommendedName>
        <fullName evidence="2">AB hydrolase-1 domain-containing protein</fullName>
    </recommendedName>
</protein>
<proteinExistence type="predicted"/>
<dbReference type="AlphaFoldDB" id="A0A1E5FYV6"/>
<feature type="domain" description="AB hydrolase-1" evidence="2">
    <location>
        <begin position="21"/>
        <end position="257"/>
    </location>
</feature>
<name>A0A1E5FYV6_9FIRM</name>
<dbReference type="InterPro" id="IPR000073">
    <property type="entry name" value="AB_hydrolase_1"/>
</dbReference>
<dbReference type="PANTHER" id="PTHR43798:SF31">
    <property type="entry name" value="AB HYDROLASE SUPERFAMILY PROTEIN YCLE"/>
    <property type="match status" value="1"/>
</dbReference>
<dbReference type="RefSeq" id="WP_069644247.1">
    <property type="nucleotide sequence ID" value="NZ_MIJE01000035.1"/>
</dbReference>
<dbReference type="EMBL" id="MIJE01000035">
    <property type="protein sequence ID" value="OEF95681.1"/>
    <property type="molecule type" value="Genomic_DNA"/>
</dbReference>
<dbReference type="STRING" id="766136.BHF68_11280"/>
<evidence type="ECO:0000313" key="3">
    <source>
        <dbReference type="EMBL" id="OEF95681.1"/>
    </source>
</evidence>
<evidence type="ECO:0000256" key="1">
    <source>
        <dbReference type="ARBA" id="ARBA00022801"/>
    </source>
</evidence>
<dbReference type="PANTHER" id="PTHR43798">
    <property type="entry name" value="MONOACYLGLYCEROL LIPASE"/>
    <property type="match status" value="1"/>
</dbReference>
<evidence type="ECO:0000259" key="2">
    <source>
        <dbReference type="Pfam" id="PF00561"/>
    </source>
</evidence>